<dbReference type="InterPro" id="IPR029058">
    <property type="entry name" value="AB_hydrolase_fold"/>
</dbReference>
<reference evidence="1 2" key="1">
    <citation type="submission" date="2018-05" db="EMBL/GenBank/DDBJ databases">
        <title>Polaribacter aquimarinus sp. nov., isolated from sediment in a sediment of sea.</title>
        <authorList>
            <person name="Lu D."/>
        </authorList>
    </citation>
    <scope>NUCLEOTIDE SEQUENCE [LARGE SCALE GENOMIC DNA]</scope>
    <source>
        <strain evidence="1 2">ZY113</strain>
    </source>
</reference>
<dbReference type="PANTHER" id="PTHR48098">
    <property type="entry name" value="ENTEROCHELIN ESTERASE-RELATED"/>
    <property type="match status" value="1"/>
</dbReference>
<comment type="caution">
    <text evidence="1">The sequence shown here is derived from an EMBL/GenBank/DDBJ whole genome shotgun (WGS) entry which is preliminary data.</text>
</comment>
<evidence type="ECO:0000313" key="2">
    <source>
        <dbReference type="Proteomes" id="UP000245670"/>
    </source>
</evidence>
<sequence>MKKKYFLILFILLIKTSIFGQKGKVFENQIVQSEVLNRGVKYNIYLPPNYDTKKTYPTIYFLHGFGGNNNSLHTKGVFKLIDSLVVKGRFPETIIISPNGGKSWYIDDHAGKEKFATMFISEFIPEMKKKYALTKSSQKTVVMGLSMGGFGALRFTMLNPEEFGICVSFMGAISTKKQMIEDLEKYYQRFHAHLYGKNLSPKERINEVYVNNNALYIAEKLDVKILKSKKWYIQTCDDDFHSLPNAELHILFHQKKIEHEFRVTNGKHNKACVDDSMLDALDFIKNNLKEEK</sequence>
<evidence type="ECO:0008006" key="3">
    <source>
        <dbReference type="Google" id="ProtNLM"/>
    </source>
</evidence>
<proteinExistence type="predicted"/>
<protein>
    <recommendedName>
        <fullName evidence="3">Esterase</fullName>
    </recommendedName>
</protein>
<dbReference type="InterPro" id="IPR000801">
    <property type="entry name" value="Esterase-like"/>
</dbReference>
<dbReference type="RefSeq" id="WP_109404584.1">
    <property type="nucleotide sequence ID" value="NZ_QFFG01000003.1"/>
</dbReference>
<dbReference type="InterPro" id="IPR050583">
    <property type="entry name" value="Mycobacterial_A85_antigen"/>
</dbReference>
<dbReference type="GO" id="GO:0016747">
    <property type="term" value="F:acyltransferase activity, transferring groups other than amino-acyl groups"/>
    <property type="evidence" value="ECO:0007669"/>
    <property type="project" value="TreeGrafter"/>
</dbReference>
<keyword evidence="2" id="KW-1185">Reference proteome</keyword>
<name>A0A2U2J9M5_9FLAO</name>
<dbReference type="Pfam" id="PF00756">
    <property type="entry name" value="Esterase"/>
    <property type="match status" value="1"/>
</dbReference>
<dbReference type="PANTHER" id="PTHR48098:SF1">
    <property type="entry name" value="DIACYLGLYCEROL ACYLTRANSFERASE_MYCOLYLTRANSFERASE AG85A"/>
    <property type="match status" value="1"/>
</dbReference>
<dbReference type="SUPFAM" id="SSF53474">
    <property type="entry name" value="alpha/beta-Hydrolases"/>
    <property type="match status" value="1"/>
</dbReference>
<dbReference type="AlphaFoldDB" id="A0A2U2J9M5"/>
<dbReference type="Proteomes" id="UP000245670">
    <property type="component" value="Unassembled WGS sequence"/>
</dbReference>
<dbReference type="EMBL" id="QFFG01000003">
    <property type="protein sequence ID" value="PWG05037.1"/>
    <property type="molecule type" value="Genomic_DNA"/>
</dbReference>
<dbReference type="OrthoDB" id="9764953at2"/>
<evidence type="ECO:0000313" key="1">
    <source>
        <dbReference type="EMBL" id="PWG05037.1"/>
    </source>
</evidence>
<organism evidence="1 2">
    <name type="scientific">Polaribacter aquimarinus</name>
    <dbReference type="NCBI Taxonomy" id="2100726"/>
    <lineage>
        <taxon>Bacteria</taxon>
        <taxon>Pseudomonadati</taxon>
        <taxon>Bacteroidota</taxon>
        <taxon>Flavobacteriia</taxon>
        <taxon>Flavobacteriales</taxon>
        <taxon>Flavobacteriaceae</taxon>
    </lineage>
</organism>
<dbReference type="Gene3D" id="3.40.50.1820">
    <property type="entry name" value="alpha/beta hydrolase"/>
    <property type="match status" value="1"/>
</dbReference>
<accession>A0A2U2J9M5</accession>
<gene>
    <name evidence="1" type="ORF">DIS07_07225</name>
</gene>